<dbReference type="Gene3D" id="3.40.50.620">
    <property type="entry name" value="HUPs"/>
    <property type="match status" value="1"/>
</dbReference>
<dbReference type="FunFam" id="2.30.30.280:FF:000001">
    <property type="entry name" value="tRNA-specific 2-thiouridylase MnmA"/>
    <property type="match status" value="1"/>
</dbReference>
<dbReference type="PANTHER" id="PTHR11933">
    <property type="entry name" value="TRNA 5-METHYLAMINOMETHYL-2-THIOURIDYLATE -METHYLTRANSFERASE"/>
    <property type="match status" value="1"/>
</dbReference>
<proteinExistence type="inferred from homology"/>
<dbReference type="AlphaFoldDB" id="A0A9P3PFL8"/>
<evidence type="ECO:0000256" key="11">
    <source>
        <dbReference type="ARBA" id="ARBA00049564"/>
    </source>
</evidence>
<dbReference type="NCBIfam" id="TIGR00420">
    <property type="entry name" value="trmU"/>
    <property type="match status" value="1"/>
</dbReference>
<dbReference type="GO" id="GO:0016783">
    <property type="term" value="F:sulfurtransferase activity"/>
    <property type="evidence" value="ECO:0007669"/>
    <property type="project" value="InterPro"/>
</dbReference>
<evidence type="ECO:0000256" key="10">
    <source>
        <dbReference type="ARBA" id="ARBA00023157"/>
    </source>
</evidence>
<evidence type="ECO:0000256" key="5">
    <source>
        <dbReference type="ARBA" id="ARBA00022679"/>
    </source>
</evidence>
<dbReference type="Proteomes" id="UP001063166">
    <property type="component" value="Unassembled WGS sequence"/>
</dbReference>
<evidence type="ECO:0000256" key="9">
    <source>
        <dbReference type="ARBA" id="ARBA00022884"/>
    </source>
</evidence>
<protein>
    <recommendedName>
        <fullName evidence="3">tRNA-5-taurinomethyluridine 2-sulfurtransferase</fullName>
        <ecNumber evidence="3">2.8.1.14</ecNumber>
    </recommendedName>
</protein>
<dbReference type="SUPFAM" id="SSF52402">
    <property type="entry name" value="Adenine nucleotide alpha hydrolases-like"/>
    <property type="match status" value="1"/>
</dbReference>
<keyword evidence="10" id="KW-1015">Disulfide bond</keyword>
<feature type="domain" description="tRNA-specific 2-thiouridylase MnmA-like central" evidence="13">
    <location>
        <begin position="255"/>
        <end position="316"/>
    </location>
</feature>
<keyword evidence="6" id="KW-0819">tRNA processing</keyword>
<dbReference type="GO" id="GO:0005524">
    <property type="term" value="F:ATP binding"/>
    <property type="evidence" value="ECO:0007669"/>
    <property type="project" value="UniProtKB-KW"/>
</dbReference>
<dbReference type="InterPro" id="IPR023382">
    <property type="entry name" value="MnmA-like_central_sf"/>
</dbReference>
<dbReference type="GO" id="GO:0000049">
    <property type="term" value="F:tRNA binding"/>
    <property type="evidence" value="ECO:0007669"/>
    <property type="project" value="UniProtKB-KW"/>
</dbReference>
<organism evidence="14 15">
    <name type="scientific">Lyophyllum shimeji</name>
    <name type="common">Hon-shimeji</name>
    <name type="synonym">Tricholoma shimeji</name>
    <dbReference type="NCBI Taxonomy" id="47721"/>
    <lineage>
        <taxon>Eukaryota</taxon>
        <taxon>Fungi</taxon>
        <taxon>Dikarya</taxon>
        <taxon>Basidiomycota</taxon>
        <taxon>Agaricomycotina</taxon>
        <taxon>Agaricomycetes</taxon>
        <taxon>Agaricomycetidae</taxon>
        <taxon>Agaricales</taxon>
        <taxon>Tricholomatineae</taxon>
        <taxon>Lyophyllaceae</taxon>
        <taxon>Lyophyllum</taxon>
    </lineage>
</organism>
<dbReference type="EC" id="2.8.1.14" evidence="3"/>
<dbReference type="InterPro" id="IPR004506">
    <property type="entry name" value="MnmA-like"/>
</dbReference>
<keyword evidence="4" id="KW-0820">tRNA-binding</keyword>
<keyword evidence="15" id="KW-1185">Reference proteome</keyword>
<evidence type="ECO:0000259" key="13">
    <source>
        <dbReference type="Pfam" id="PF20259"/>
    </source>
</evidence>
<keyword evidence="7" id="KW-0547">Nucleotide-binding</keyword>
<dbReference type="GO" id="GO:0005739">
    <property type="term" value="C:mitochondrion"/>
    <property type="evidence" value="ECO:0007669"/>
    <property type="project" value="TreeGrafter"/>
</dbReference>
<evidence type="ECO:0000256" key="6">
    <source>
        <dbReference type="ARBA" id="ARBA00022694"/>
    </source>
</evidence>
<dbReference type="InterPro" id="IPR046885">
    <property type="entry name" value="MnmA-like_C"/>
</dbReference>
<accession>A0A9P3PFL8</accession>
<dbReference type="CDD" id="cd01998">
    <property type="entry name" value="MnmA_TRMU-like"/>
    <property type="match status" value="1"/>
</dbReference>
<evidence type="ECO:0000256" key="4">
    <source>
        <dbReference type="ARBA" id="ARBA00022555"/>
    </source>
</evidence>
<dbReference type="Pfam" id="PF20259">
    <property type="entry name" value="tRNA_Me_trans_M"/>
    <property type="match status" value="1"/>
</dbReference>
<dbReference type="Pfam" id="PF20258">
    <property type="entry name" value="tRNA_Me_trans_C"/>
    <property type="match status" value="1"/>
</dbReference>
<evidence type="ECO:0000313" key="15">
    <source>
        <dbReference type="Proteomes" id="UP001063166"/>
    </source>
</evidence>
<evidence type="ECO:0000256" key="1">
    <source>
        <dbReference type="ARBA" id="ARBA00003986"/>
    </source>
</evidence>
<dbReference type="InterPro" id="IPR046884">
    <property type="entry name" value="MnmA-like_central"/>
</dbReference>
<sequence>MATCLTRRVLARYFQRRPLRRYTTDAAHLEPKRGDRVVVGMSGGVDSSVAAKLLADRDYDLSAVFMRNWDTRDESGTDKGCEWEKDWEDVQRVCKVLGIPCEMIDLSQEYWNRVFEPSLHQWEDGVTPNPDVLCNKEIKFGALLERLPIFSSTSSTTWFATGHYARKHWALLSPSSSHRISTPRARLLRAADRTKDQTYFLASISEQGLSRALFPLGDLTKPQVRELAKKFRLPTAERKESMGVCFIGEKAKFSNFISAYIPPNPGPIVDISTGETVATHEGIWTYTIGQGAKIRGMSDRTFVVKKDTTLNTIFIAHGPNHPLLYCRSFSVQDFAWIWADSPPVGLDSESGYHARLKIRHRMEPVACTVHRVNAERGELVVKFDEPEKGVAPGQVAVLYDPEGDWVLGCGTIADTRHHG</sequence>
<dbReference type="OrthoDB" id="3685at2759"/>
<evidence type="ECO:0000256" key="2">
    <source>
        <dbReference type="ARBA" id="ARBA00006191"/>
    </source>
</evidence>
<evidence type="ECO:0000256" key="3">
    <source>
        <dbReference type="ARBA" id="ARBA00011953"/>
    </source>
</evidence>
<dbReference type="Pfam" id="PF03054">
    <property type="entry name" value="tRNA_Me_trans"/>
    <property type="match status" value="1"/>
</dbReference>
<evidence type="ECO:0000256" key="8">
    <source>
        <dbReference type="ARBA" id="ARBA00022840"/>
    </source>
</evidence>
<dbReference type="HAMAP" id="MF_00144">
    <property type="entry name" value="tRNA_thiouridyl_MnmA"/>
    <property type="match status" value="1"/>
</dbReference>
<evidence type="ECO:0000259" key="12">
    <source>
        <dbReference type="Pfam" id="PF20258"/>
    </source>
</evidence>
<dbReference type="NCBIfam" id="NF001138">
    <property type="entry name" value="PRK00143.1"/>
    <property type="match status" value="1"/>
</dbReference>
<evidence type="ECO:0000256" key="7">
    <source>
        <dbReference type="ARBA" id="ARBA00022741"/>
    </source>
</evidence>
<dbReference type="GO" id="GO:0002143">
    <property type="term" value="P:tRNA wobble position uridine thiolation"/>
    <property type="evidence" value="ECO:0007669"/>
    <property type="project" value="TreeGrafter"/>
</dbReference>
<evidence type="ECO:0000313" key="14">
    <source>
        <dbReference type="EMBL" id="GLB34533.1"/>
    </source>
</evidence>
<keyword evidence="8" id="KW-0067">ATP-binding</keyword>
<comment type="caution">
    <text evidence="14">The sequence shown here is derived from an EMBL/GenBank/DDBJ whole genome shotgun (WGS) entry which is preliminary data.</text>
</comment>
<dbReference type="FunFam" id="3.40.50.620:FF:000115">
    <property type="entry name" value="tRNA-specific 2-thiouridylase MnmA"/>
    <property type="match status" value="1"/>
</dbReference>
<comment type="function">
    <text evidence="1">Catalyzes the 2-thiolation of uridine at the wobble position (U34) of mitochondrial tRNA(Lys), tRNA(Glu) and tRNA(Gln). Required for the formation of 5-taurinomethyl-2-thiouridine (tm5s2U) of mitochondrial tRNA(Lys), tRNA(Glu), and tRNA(Gln) at the wobble position. ATP is required to activate the C2 atom of the wobble base.</text>
</comment>
<dbReference type="PANTHER" id="PTHR11933:SF5">
    <property type="entry name" value="MITOCHONDRIAL TRNA-SPECIFIC 2-THIOURIDYLASE 1"/>
    <property type="match status" value="1"/>
</dbReference>
<comment type="similarity">
    <text evidence="2">Belongs to the MnmA/TRMU family.</text>
</comment>
<dbReference type="EMBL" id="BRPK01000002">
    <property type="protein sequence ID" value="GLB34533.1"/>
    <property type="molecule type" value="Genomic_DNA"/>
</dbReference>
<dbReference type="InterPro" id="IPR014729">
    <property type="entry name" value="Rossmann-like_a/b/a_fold"/>
</dbReference>
<comment type="catalytic activity">
    <reaction evidence="11">
        <text>5-taurinomethyluridine(34) in tRNA + S-sulfanyl-L-cysteinyl-[protein] + AH2 + ATP = 5-taurinomethyl-2-thiouridine(34) in tRNA + L-cysteinyl-[protein] + A + AMP + diphosphate + H(+)</text>
        <dbReference type="Rhea" id="RHEA:47040"/>
        <dbReference type="Rhea" id="RHEA-COMP:10131"/>
        <dbReference type="Rhea" id="RHEA-COMP:11726"/>
        <dbReference type="Rhea" id="RHEA-COMP:11732"/>
        <dbReference type="Rhea" id="RHEA-COMP:11733"/>
        <dbReference type="ChEBI" id="CHEBI:13193"/>
        <dbReference type="ChEBI" id="CHEBI:15378"/>
        <dbReference type="ChEBI" id="CHEBI:17499"/>
        <dbReference type="ChEBI" id="CHEBI:29950"/>
        <dbReference type="ChEBI" id="CHEBI:30616"/>
        <dbReference type="ChEBI" id="CHEBI:33019"/>
        <dbReference type="ChEBI" id="CHEBI:61963"/>
        <dbReference type="ChEBI" id="CHEBI:87171"/>
        <dbReference type="ChEBI" id="CHEBI:87172"/>
        <dbReference type="ChEBI" id="CHEBI:456215"/>
        <dbReference type="EC" id="2.8.1.14"/>
    </reaction>
</comment>
<name>A0A9P3PFL8_LYOSH</name>
<dbReference type="Gene3D" id="2.40.30.10">
    <property type="entry name" value="Translation factors"/>
    <property type="match status" value="1"/>
</dbReference>
<dbReference type="Gene3D" id="2.30.30.280">
    <property type="entry name" value="Adenine nucleotide alpha hydrolases-like domains"/>
    <property type="match status" value="1"/>
</dbReference>
<keyword evidence="9" id="KW-0694">RNA-binding</keyword>
<gene>
    <name evidence="14" type="ORF">LshimejAT787_0200980</name>
</gene>
<keyword evidence="5 14" id="KW-0808">Transferase</keyword>
<feature type="domain" description="tRNA-specific 2-thiouridylase MnmA-like C-terminal" evidence="12">
    <location>
        <begin position="328"/>
        <end position="412"/>
    </location>
</feature>
<reference evidence="14" key="1">
    <citation type="submission" date="2022-07" db="EMBL/GenBank/DDBJ databases">
        <title>The genome of Lyophyllum shimeji provides insight into the initial evolution of ectomycorrhizal fungal genome.</title>
        <authorList>
            <person name="Kobayashi Y."/>
            <person name="Shibata T."/>
            <person name="Hirakawa H."/>
            <person name="Shigenobu S."/>
            <person name="Nishiyama T."/>
            <person name="Yamada A."/>
            <person name="Hasebe M."/>
            <person name="Kawaguchi M."/>
        </authorList>
    </citation>
    <scope>NUCLEOTIDE SEQUENCE</scope>
    <source>
        <strain evidence="14">AT787</strain>
    </source>
</reference>